<evidence type="ECO:0000313" key="6">
    <source>
        <dbReference type="Proteomes" id="UP000232688"/>
    </source>
</evidence>
<dbReference type="VEuPathDB" id="FungiDB:FUN_015237"/>
<protein>
    <submittedName>
        <fullName evidence="2">MATA-HMG</fullName>
    </submittedName>
</protein>
<sequence>MSQNQKRKQKLNKPARRGYCVFTVEKNGEKSLPPPPSPPDPRSAIRFDIKSDEDIVYQSNYKFNIKIEVLINNSTKSRCSKNNEKNGTKNAPRRQNAWILYRRDKSMNKEFEGLTTAIVSLKIREMWEKEPWEVKELFSALSRLAEKRHIEQYGKNYRYQPVHMKKSKPNQQNKRNKRKVKKINKKLNNCEFFTTTLDYFTPENETMKSPPSNDNKDINDTNSTFNNTSDSTSENFLPPIEYDRNNNIWQDPMLKFKLNDEYSFVNNFIEIDETNEINEKNEFNENTDIETYGIFS</sequence>
<dbReference type="EMBL" id="KT212219">
    <property type="protein sequence ID" value="ANQ32845.1"/>
    <property type="molecule type" value="Genomic_DNA"/>
</dbReference>
<evidence type="ECO:0000313" key="5">
    <source>
        <dbReference type="EMBL" id="PKC76339.1"/>
    </source>
</evidence>
<evidence type="ECO:0000256" key="1">
    <source>
        <dbReference type="SAM" id="MobiDB-lite"/>
    </source>
</evidence>
<gene>
    <name evidence="2" type="primary">HMG44</name>
    <name evidence="4" type="ORF">CHRIB12_LOCUS11402</name>
    <name evidence="5" type="ORF">RhiirA1_406492</name>
</gene>
<feature type="region of interest" description="Disordered" evidence="1">
    <location>
        <begin position="1"/>
        <end position="44"/>
    </location>
</feature>
<dbReference type="EMBL" id="LLXH01000004">
    <property type="protein sequence ID" value="PKC76339.1"/>
    <property type="molecule type" value="Genomic_DNA"/>
</dbReference>
<dbReference type="Proteomes" id="UP000232688">
    <property type="component" value="Unassembled WGS sequence"/>
</dbReference>
<reference evidence="5 6" key="2">
    <citation type="submission" date="2017-10" db="EMBL/GenBank/DDBJ databases">
        <title>Extensive intraspecific genome diversity in a model arbuscular mycorrhizal fungus.</title>
        <authorList>
            <person name="Chen E.C.H."/>
            <person name="Morin E."/>
            <person name="Baudet D."/>
            <person name="Noel J."/>
            <person name="Ndikumana S."/>
            <person name="Charron P."/>
            <person name="St-Onge C."/>
            <person name="Giorgi J."/>
            <person name="Grigoriev I.V."/>
            <person name="Roux C."/>
            <person name="Martin F.M."/>
            <person name="Corradi N."/>
        </authorList>
    </citation>
    <scope>NUCLEOTIDE SEQUENCE [LARGE SCALE GENOMIC DNA]</scope>
    <source>
        <strain evidence="5 6">A1</strain>
    </source>
</reference>
<reference evidence="2" key="1">
    <citation type="submission" date="2015-06" db="EMBL/GenBank/DDBJ databases">
        <title>Evolution and Diversity of Sexually-Related Genes in an Arbuscular Mycorrhizal Fungi.</title>
        <authorList>
            <person name="Charron P."/>
            <person name="Marton T."/>
            <person name="Corradi N."/>
        </authorList>
    </citation>
    <scope>NUCLEOTIDE SEQUENCE</scope>
    <source>
        <strain evidence="2">A1</strain>
        <strain evidence="3">B3</strain>
    </source>
</reference>
<feature type="compositionally biased region" description="Pro residues" evidence="1">
    <location>
        <begin position="32"/>
        <end position="41"/>
    </location>
</feature>
<proteinExistence type="predicted"/>
<dbReference type="SUPFAM" id="SSF47095">
    <property type="entry name" value="HMG-box"/>
    <property type="match status" value="1"/>
</dbReference>
<dbReference type="InterPro" id="IPR036910">
    <property type="entry name" value="HMG_box_dom_sf"/>
</dbReference>
<feature type="compositionally biased region" description="Low complexity" evidence="1">
    <location>
        <begin position="220"/>
        <end position="233"/>
    </location>
</feature>
<dbReference type="EMBL" id="CAGKOT010000024">
    <property type="protein sequence ID" value="CAB5367729.1"/>
    <property type="molecule type" value="Genomic_DNA"/>
</dbReference>
<dbReference type="AlphaFoldDB" id="A0A1B1EVJ5"/>
<feature type="region of interest" description="Disordered" evidence="1">
    <location>
        <begin position="162"/>
        <end position="181"/>
    </location>
</feature>
<feature type="compositionally biased region" description="Basic residues" evidence="1">
    <location>
        <begin position="1"/>
        <end position="16"/>
    </location>
</feature>
<name>A0A1B1EVJ5_9GLOM</name>
<feature type="compositionally biased region" description="Basic residues" evidence="1">
    <location>
        <begin position="163"/>
        <end position="181"/>
    </location>
</feature>
<organism evidence="2">
    <name type="scientific">Rhizophagus irregularis</name>
    <dbReference type="NCBI Taxonomy" id="588596"/>
    <lineage>
        <taxon>Eukaryota</taxon>
        <taxon>Fungi</taxon>
        <taxon>Fungi incertae sedis</taxon>
        <taxon>Mucoromycota</taxon>
        <taxon>Glomeromycotina</taxon>
        <taxon>Glomeromycetes</taxon>
        <taxon>Glomerales</taxon>
        <taxon>Glomeraceae</taxon>
        <taxon>Rhizophagus</taxon>
    </lineage>
</organism>
<feature type="compositionally biased region" description="Polar residues" evidence="1">
    <location>
        <begin position="203"/>
        <end position="213"/>
    </location>
</feature>
<evidence type="ECO:0000313" key="2">
    <source>
        <dbReference type="EMBL" id="ANQ32842.1"/>
    </source>
</evidence>
<dbReference type="OrthoDB" id="2389472at2759"/>
<reference evidence="5 6" key="3">
    <citation type="submission" date="2017-10" db="EMBL/GenBank/DDBJ databases">
        <title>Genome analyses suggest a sexual origin of heterokaryosis in a supposedly ancient asexual fungus.</title>
        <authorList>
            <person name="Corradi N."/>
            <person name="Sedzielewska K."/>
            <person name="Noel J."/>
            <person name="Charron P."/>
            <person name="Farinelli L."/>
            <person name="Marton T."/>
            <person name="Kruger M."/>
            <person name="Pelin A."/>
            <person name="Brachmann A."/>
            <person name="Corradi N."/>
        </authorList>
    </citation>
    <scope>NUCLEOTIDE SEQUENCE [LARGE SCALE GENOMIC DNA]</scope>
    <source>
        <strain evidence="5 6">A1</strain>
    </source>
</reference>
<dbReference type="Gene3D" id="1.10.30.10">
    <property type="entry name" value="High mobility group box domain"/>
    <property type="match status" value="1"/>
</dbReference>
<dbReference type="VEuPathDB" id="FungiDB:RhiirFUN_011032"/>
<feature type="region of interest" description="Disordered" evidence="1">
    <location>
        <begin position="203"/>
        <end position="236"/>
    </location>
</feature>
<evidence type="ECO:0000313" key="4">
    <source>
        <dbReference type="EMBL" id="CAB5367729.1"/>
    </source>
</evidence>
<evidence type="ECO:0000313" key="3">
    <source>
        <dbReference type="EMBL" id="ANQ32845.1"/>
    </source>
</evidence>
<dbReference type="Proteomes" id="UP000684084">
    <property type="component" value="Unassembled WGS sequence"/>
</dbReference>
<reference evidence="4" key="4">
    <citation type="submission" date="2020-05" db="EMBL/GenBank/DDBJ databases">
        <authorList>
            <person name="Rincon C."/>
            <person name="Sanders R I."/>
            <person name="Robbins C."/>
            <person name="Chaturvedi A."/>
        </authorList>
    </citation>
    <scope>NUCLEOTIDE SEQUENCE</scope>
    <source>
        <strain evidence="4">CHB12</strain>
    </source>
</reference>
<dbReference type="VEuPathDB" id="FungiDB:RhiirA1_406492"/>
<accession>A0A1B1EVJ5</accession>
<dbReference type="EMBL" id="KT212216">
    <property type="protein sequence ID" value="ANQ32842.1"/>
    <property type="molecule type" value="Genomic_DNA"/>
</dbReference>